<comment type="caution">
    <text evidence="1">The sequence shown here is derived from an EMBL/GenBank/DDBJ whole genome shotgun (WGS) entry which is preliminary data.</text>
</comment>
<accession>A0AAV0VXP8</accession>
<evidence type="ECO:0000313" key="2">
    <source>
        <dbReference type="Proteomes" id="UP001160148"/>
    </source>
</evidence>
<proteinExistence type="predicted"/>
<dbReference type="EMBL" id="CARXXK010000001">
    <property type="protein sequence ID" value="CAI6348445.1"/>
    <property type="molecule type" value="Genomic_DNA"/>
</dbReference>
<sequence length="91" mass="9794">MDLELEARYGYAPTTASSWFSSCVNVTGKHRLPSLRPQLSNGAKGTLKCSNSQHGKLNTCEYSEPGALLQPTELHGLSVDQGQLQTVVGEC</sequence>
<keyword evidence="2" id="KW-1185">Reference proteome</keyword>
<organism evidence="1 2">
    <name type="scientific">Macrosiphum euphorbiae</name>
    <name type="common">potato aphid</name>
    <dbReference type="NCBI Taxonomy" id="13131"/>
    <lineage>
        <taxon>Eukaryota</taxon>
        <taxon>Metazoa</taxon>
        <taxon>Ecdysozoa</taxon>
        <taxon>Arthropoda</taxon>
        <taxon>Hexapoda</taxon>
        <taxon>Insecta</taxon>
        <taxon>Pterygota</taxon>
        <taxon>Neoptera</taxon>
        <taxon>Paraneoptera</taxon>
        <taxon>Hemiptera</taxon>
        <taxon>Sternorrhyncha</taxon>
        <taxon>Aphidomorpha</taxon>
        <taxon>Aphidoidea</taxon>
        <taxon>Aphididae</taxon>
        <taxon>Macrosiphini</taxon>
        <taxon>Macrosiphum</taxon>
    </lineage>
</organism>
<dbReference type="AlphaFoldDB" id="A0AAV0VXP8"/>
<protein>
    <submittedName>
        <fullName evidence="1">Uncharacterized protein</fullName>
    </submittedName>
</protein>
<gene>
    <name evidence="1" type="ORF">MEUPH1_LOCUS5118</name>
</gene>
<evidence type="ECO:0000313" key="1">
    <source>
        <dbReference type="EMBL" id="CAI6348445.1"/>
    </source>
</evidence>
<reference evidence="1 2" key="1">
    <citation type="submission" date="2023-01" db="EMBL/GenBank/DDBJ databases">
        <authorList>
            <person name="Whitehead M."/>
        </authorList>
    </citation>
    <scope>NUCLEOTIDE SEQUENCE [LARGE SCALE GENOMIC DNA]</scope>
</reference>
<name>A0AAV0VXP8_9HEMI</name>
<dbReference type="Proteomes" id="UP001160148">
    <property type="component" value="Unassembled WGS sequence"/>
</dbReference>